<dbReference type="SUPFAM" id="SSF51905">
    <property type="entry name" value="FAD/NAD(P)-binding domain"/>
    <property type="match status" value="1"/>
</dbReference>
<evidence type="ECO:0000259" key="2">
    <source>
        <dbReference type="Pfam" id="PF01593"/>
    </source>
</evidence>
<dbReference type="InterPro" id="IPR002937">
    <property type="entry name" value="Amino_oxidase"/>
</dbReference>
<dbReference type="GO" id="GO:0016116">
    <property type="term" value="P:carotenoid metabolic process"/>
    <property type="evidence" value="ECO:0007669"/>
    <property type="project" value="InterPro"/>
</dbReference>
<dbReference type="Pfam" id="PF01593">
    <property type="entry name" value="Amino_oxidase"/>
    <property type="match status" value="1"/>
</dbReference>
<dbReference type="GO" id="GO:0016491">
    <property type="term" value="F:oxidoreductase activity"/>
    <property type="evidence" value="ECO:0007669"/>
    <property type="project" value="InterPro"/>
</dbReference>
<reference evidence="3" key="1">
    <citation type="submission" date="2020-06" db="EMBL/GenBank/DDBJ databases">
        <authorList>
            <consortium name="Plant Systems Biology data submission"/>
        </authorList>
    </citation>
    <scope>NUCLEOTIDE SEQUENCE</scope>
    <source>
        <strain evidence="3">D6</strain>
    </source>
</reference>
<keyword evidence="3" id="KW-0413">Isomerase</keyword>
<sequence>MTRAFAVVFLPPAFLWSLTHGFASQFVGLLPAGTGSCSRDLTEHYFDPTGSRDSVLYSSAADDDTIGADELPPPNTDTSILEEVDVAIIGAGLGGLCAGAILNTLYGKKVGIYESHYLAGGCAHAFDRKSQKCGETFTFDSGPTILLGCSSPPFNPLAQVLQAVDQPIDWIPYDAWGMIENPGREELLKWRLQLGPDIFEQGPLQEFGGPTALEEFQALRESTKGLLAGVAIPAMAMRAGSTALIPLLRYFSTLLEIIQQGELTTSTFAPFMDGPIFQVKDQWLRNWLDALAFSLSGLPASRTSAAAMAFVIYDMHRPGASLDYPKGGFGEVVNALVRGVEQGSLGSKVHLRQHVETIDCSEDGSKITGITLRNGRRVEAKDGVICNVPVWSLRSLIKDDKILSKLNNMLPDLAPQKPRQTWDLTSGKPVVKSVRPSVDPQSQESLLANCDMAEMTGSFLHLHIAIDSKGLNLEEMEAHYTVMDRSLAGDGSPSDGPCGELNMIAVSNPCVIDKSLAPEGYMIIHAYGAGNEPYALWEGMKRNSDEYKQLKEQRAEVLWRAIESVIPDVRKRTVEQLIGSPITHERFLRRPRGTYGAATEDYLKDGSTPFPNLVLAGDSIFPGIGMPA</sequence>
<dbReference type="GO" id="GO:0016853">
    <property type="term" value="F:isomerase activity"/>
    <property type="evidence" value="ECO:0007669"/>
    <property type="project" value="UniProtKB-KW"/>
</dbReference>
<keyword evidence="1" id="KW-0732">Signal</keyword>
<protein>
    <submittedName>
        <fullName evidence="3">Prolycopene isomerase, chloroplastic</fullName>
    </submittedName>
</protein>
<dbReference type="PANTHER" id="PTHR46313">
    <property type="match status" value="1"/>
</dbReference>
<name>A0A9N8HTV1_9STRA</name>
<organism evidence="3 4">
    <name type="scientific">Seminavis robusta</name>
    <dbReference type="NCBI Taxonomy" id="568900"/>
    <lineage>
        <taxon>Eukaryota</taxon>
        <taxon>Sar</taxon>
        <taxon>Stramenopiles</taxon>
        <taxon>Ochrophyta</taxon>
        <taxon>Bacillariophyta</taxon>
        <taxon>Bacillariophyceae</taxon>
        <taxon>Bacillariophycidae</taxon>
        <taxon>Naviculales</taxon>
        <taxon>Naviculaceae</taxon>
        <taxon>Seminavis</taxon>
    </lineage>
</organism>
<evidence type="ECO:0000313" key="4">
    <source>
        <dbReference type="Proteomes" id="UP001153069"/>
    </source>
</evidence>
<dbReference type="Proteomes" id="UP001153069">
    <property type="component" value="Unassembled WGS sequence"/>
</dbReference>
<dbReference type="EMBL" id="CAICTM010001647">
    <property type="protein sequence ID" value="CAB9525252.1"/>
    <property type="molecule type" value="Genomic_DNA"/>
</dbReference>
<comment type="caution">
    <text evidence="3">The sequence shown here is derived from an EMBL/GenBank/DDBJ whole genome shotgun (WGS) entry which is preliminary data.</text>
</comment>
<feature type="signal peptide" evidence="1">
    <location>
        <begin position="1"/>
        <end position="21"/>
    </location>
</feature>
<gene>
    <name evidence="3" type="ORF">SEMRO_1649_G288630.1</name>
</gene>
<feature type="domain" description="Amine oxidase" evidence="2">
    <location>
        <begin position="93"/>
        <end position="622"/>
    </location>
</feature>
<proteinExistence type="predicted"/>
<dbReference type="PANTHER" id="PTHR46313:SF3">
    <property type="entry name" value="PROLYCOPENE ISOMERASE, CHLOROPLASTIC"/>
    <property type="match status" value="1"/>
</dbReference>
<feature type="chain" id="PRO_5040413338" evidence="1">
    <location>
        <begin position="22"/>
        <end position="628"/>
    </location>
</feature>
<keyword evidence="4" id="KW-1185">Reference proteome</keyword>
<dbReference type="OrthoDB" id="7777654at2759"/>
<accession>A0A9N8HTV1</accession>
<dbReference type="InterPro" id="IPR045892">
    <property type="entry name" value="CrtISO-like"/>
</dbReference>
<dbReference type="AlphaFoldDB" id="A0A9N8HTV1"/>
<evidence type="ECO:0000313" key="3">
    <source>
        <dbReference type="EMBL" id="CAB9525252.1"/>
    </source>
</evidence>
<dbReference type="Gene3D" id="3.50.50.60">
    <property type="entry name" value="FAD/NAD(P)-binding domain"/>
    <property type="match status" value="2"/>
</dbReference>
<evidence type="ECO:0000256" key="1">
    <source>
        <dbReference type="SAM" id="SignalP"/>
    </source>
</evidence>
<dbReference type="InterPro" id="IPR036188">
    <property type="entry name" value="FAD/NAD-bd_sf"/>
</dbReference>